<sequence>MATEMAPKNVRNMADKPEGAHKTCIAKEGSDGRMARKQLTAGSRCPNYRRGGPGGACHGEKGLCAGKGLAESSLDSNKPQGCGEGRVDETKNPKRQAMQSENPTTLNSIQEPEERVKDTRSLVKECPETRCGKGIEWEKERTAAGENVAKDWTFETRKVENNGKNIDWSKDGGDKF</sequence>
<feature type="compositionally biased region" description="Basic and acidic residues" evidence="1">
    <location>
        <begin position="112"/>
        <end position="121"/>
    </location>
</feature>
<accession>A0AAV7LE84</accession>
<gene>
    <name evidence="2" type="ORF">NDU88_002604</name>
</gene>
<proteinExistence type="predicted"/>
<organism evidence="2 3">
    <name type="scientific">Pleurodeles waltl</name>
    <name type="common">Iberian ribbed newt</name>
    <dbReference type="NCBI Taxonomy" id="8319"/>
    <lineage>
        <taxon>Eukaryota</taxon>
        <taxon>Metazoa</taxon>
        <taxon>Chordata</taxon>
        <taxon>Craniata</taxon>
        <taxon>Vertebrata</taxon>
        <taxon>Euteleostomi</taxon>
        <taxon>Amphibia</taxon>
        <taxon>Batrachia</taxon>
        <taxon>Caudata</taxon>
        <taxon>Salamandroidea</taxon>
        <taxon>Salamandridae</taxon>
        <taxon>Pleurodelinae</taxon>
        <taxon>Pleurodeles</taxon>
    </lineage>
</organism>
<feature type="compositionally biased region" description="Polar residues" evidence="1">
    <location>
        <begin position="97"/>
        <end position="110"/>
    </location>
</feature>
<dbReference type="AlphaFoldDB" id="A0AAV7LE84"/>
<evidence type="ECO:0000313" key="2">
    <source>
        <dbReference type="EMBL" id="KAJ1089453.1"/>
    </source>
</evidence>
<evidence type="ECO:0000313" key="3">
    <source>
        <dbReference type="Proteomes" id="UP001066276"/>
    </source>
</evidence>
<comment type="caution">
    <text evidence="2">The sequence shown here is derived from an EMBL/GenBank/DDBJ whole genome shotgun (WGS) entry which is preliminary data.</text>
</comment>
<reference evidence="2" key="1">
    <citation type="journal article" date="2022" name="bioRxiv">
        <title>Sequencing and chromosome-scale assembly of the giantPleurodeles waltlgenome.</title>
        <authorList>
            <person name="Brown T."/>
            <person name="Elewa A."/>
            <person name="Iarovenko S."/>
            <person name="Subramanian E."/>
            <person name="Araus A.J."/>
            <person name="Petzold A."/>
            <person name="Susuki M."/>
            <person name="Suzuki K.-i.T."/>
            <person name="Hayashi T."/>
            <person name="Toyoda A."/>
            <person name="Oliveira C."/>
            <person name="Osipova E."/>
            <person name="Leigh N.D."/>
            <person name="Simon A."/>
            <person name="Yun M.H."/>
        </authorList>
    </citation>
    <scope>NUCLEOTIDE SEQUENCE</scope>
    <source>
        <strain evidence="2">20211129_DDA</strain>
        <tissue evidence="2">Liver</tissue>
    </source>
</reference>
<keyword evidence="3" id="KW-1185">Reference proteome</keyword>
<feature type="region of interest" description="Disordered" evidence="1">
    <location>
        <begin position="72"/>
        <end position="121"/>
    </location>
</feature>
<name>A0AAV7LE84_PLEWA</name>
<feature type="region of interest" description="Disordered" evidence="1">
    <location>
        <begin position="1"/>
        <end position="21"/>
    </location>
</feature>
<dbReference type="Proteomes" id="UP001066276">
    <property type="component" value="Chromosome 11"/>
</dbReference>
<evidence type="ECO:0000256" key="1">
    <source>
        <dbReference type="SAM" id="MobiDB-lite"/>
    </source>
</evidence>
<dbReference type="EMBL" id="JANPWB010000015">
    <property type="protein sequence ID" value="KAJ1089453.1"/>
    <property type="molecule type" value="Genomic_DNA"/>
</dbReference>
<protein>
    <submittedName>
        <fullName evidence="2">Uncharacterized protein</fullName>
    </submittedName>
</protein>